<accession>A0AAV9UX65</accession>
<dbReference type="InterPro" id="IPR052159">
    <property type="entry name" value="Competence_DNA_uptake"/>
</dbReference>
<sequence>MANNSISRATNGLSAVVYEDNVGLRQDEINKPQPDTPKIFAQVTVIDGGVGDCNIVDLCQYPKEQAGTRREPQWRRLLVDTGFPKADGVVAGAILAALQKRALPVPRSAQNLVVPPLSQIQISHFDQDHIGNAGPAIKLMKDEGLFEKWTQEERNEGRGYICEALYSQVPGAFPDLVAKFKSAEADSDTDISIIRPKFEIVGLRAWVEQLHEIGITPDFQFVLSDNLKGIIYHPSQQLNEFTVVLDWSADLIKKLLETVRDGDDNWYETHKDSANFKFGIGLYVQDQVNWKINENRGTDNSQEFTFKFNAWKVLSWTLYQWAEDSLEFQDLIIQEGFEDAFQELYDMFIYRKDPPWRIDEPTQPAYKKYLAEMKDQLWYARAYFKATDPTIENKQEWGVAEVAGTGPLGQIGRLDRIVSQVTLAPPRKVVRDLSKYLVAEALGEGNKVGGRDIENDIEEMVLNRASVVTSFVRADLGLKMLFTGDAYDQSCDLQNTIAGWNEIQNVYPITVDVLKIPHHGSNVTATSDFYEQVRAEVYLVCASHTVHGNPKLSTLKTIIEGFSGKTRPSQLPFRIFFSDPDALVDYAKNKSAVKAITQYADYQPNNSLKYEMWKLRSGSNVENKPPNRAGNIYPKNTAWGSIVFYRDQQTGHLGETFDVTEWERCLPFP</sequence>
<organism evidence="1 2">
    <name type="scientific">Orbilia blumenaviensis</name>
    <dbReference type="NCBI Taxonomy" id="1796055"/>
    <lineage>
        <taxon>Eukaryota</taxon>
        <taxon>Fungi</taxon>
        <taxon>Dikarya</taxon>
        <taxon>Ascomycota</taxon>
        <taxon>Pezizomycotina</taxon>
        <taxon>Orbiliomycetes</taxon>
        <taxon>Orbiliales</taxon>
        <taxon>Orbiliaceae</taxon>
        <taxon>Orbilia</taxon>
    </lineage>
</organism>
<keyword evidence="2" id="KW-1185">Reference proteome</keyword>
<reference evidence="1 2" key="1">
    <citation type="submission" date="2019-10" db="EMBL/GenBank/DDBJ databases">
        <authorList>
            <person name="Palmer J.M."/>
        </authorList>
    </citation>
    <scope>NUCLEOTIDE SEQUENCE [LARGE SCALE GENOMIC DNA]</scope>
    <source>
        <strain evidence="1 2">TWF730</strain>
    </source>
</reference>
<dbReference type="Proteomes" id="UP001373714">
    <property type="component" value="Unassembled WGS sequence"/>
</dbReference>
<dbReference type="SUPFAM" id="SSF56281">
    <property type="entry name" value="Metallo-hydrolase/oxidoreductase"/>
    <property type="match status" value="1"/>
</dbReference>
<evidence type="ECO:0000313" key="1">
    <source>
        <dbReference type="EMBL" id="KAK6352207.1"/>
    </source>
</evidence>
<comment type="caution">
    <text evidence="1">The sequence shown here is derived from an EMBL/GenBank/DDBJ whole genome shotgun (WGS) entry which is preliminary data.</text>
</comment>
<dbReference type="PANTHER" id="PTHR30619:SF1">
    <property type="entry name" value="RECOMBINATION PROTEIN 2"/>
    <property type="match status" value="1"/>
</dbReference>
<dbReference type="EMBL" id="JAVHNS010000006">
    <property type="protein sequence ID" value="KAK6352207.1"/>
    <property type="molecule type" value="Genomic_DNA"/>
</dbReference>
<proteinExistence type="predicted"/>
<protein>
    <submittedName>
        <fullName evidence="1">Uncharacterized protein</fullName>
    </submittedName>
</protein>
<dbReference type="InterPro" id="IPR036866">
    <property type="entry name" value="RibonucZ/Hydroxyglut_hydro"/>
</dbReference>
<evidence type="ECO:0000313" key="2">
    <source>
        <dbReference type="Proteomes" id="UP001373714"/>
    </source>
</evidence>
<dbReference type="PANTHER" id="PTHR30619">
    <property type="entry name" value="DNA INTERNALIZATION/COMPETENCE PROTEIN COMEC/REC2"/>
    <property type="match status" value="1"/>
</dbReference>
<name>A0AAV9UX65_9PEZI</name>
<gene>
    <name evidence="1" type="ORF">TWF730_009037</name>
</gene>
<dbReference type="Gene3D" id="3.60.15.10">
    <property type="entry name" value="Ribonuclease Z/Hydroxyacylglutathione hydrolase-like"/>
    <property type="match status" value="1"/>
</dbReference>
<dbReference type="AlphaFoldDB" id="A0AAV9UX65"/>